<reference evidence="1" key="2">
    <citation type="submission" date="2021-02" db="EMBL/GenBank/DDBJ databases">
        <title>Aspergillus chevalieri M1 genome sequence.</title>
        <authorList>
            <person name="Kadooka C."/>
            <person name="Mori K."/>
            <person name="Futagami T."/>
        </authorList>
    </citation>
    <scope>NUCLEOTIDE SEQUENCE</scope>
    <source>
        <strain evidence="1">M1</strain>
    </source>
</reference>
<sequence length="142" mass="16033">MKVIGRHLTKELRFGSDGGYWPPEVLDLLGLTKEDKYQSVSIFSNDQIKKPNLQRPVAQNGYIPSHGLILAKSNFKNQDHNEVKNQLLPAEIMLQVCYELAGNKKDDLHWIVRSNIVNEGTKSIIDGAYQKLGKSDKQMVKG</sequence>
<dbReference type="KEGG" id="ache:ACHE_70904S"/>
<protein>
    <submittedName>
        <fullName evidence="1">Uncharacterized protein</fullName>
    </submittedName>
</protein>
<keyword evidence="2" id="KW-1185">Reference proteome</keyword>
<evidence type="ECO:0000313" key="2">
    <source>
        <dbReference type="Proteomes" id="UP000637239"/>
    </source>
</evidence>
<name>A0A7R7ZSQ2_ASPCH</name>
<accession>A0A7R7ZSQ2</accession>
<dbReference type="EMBL" id="AP024422">
    <property type="protein sequence ID" value="BCR92061.1"/>
    <property type="molecule type" value="Genomic_DNA"/>
</dbReference>
<reference evidence="1" key="1">
    <citation type="submission" date="2021-01" db="EMBL/GenBank/DDBJ databases">
        <authorList>
            <consortium name="Aspergillus chevalieri M1 genome sequencing consortium"/>
            <person name="Kazuki M."/>
            <person name="Futagami T."/>
        </authorList>
    </citation>
    <scope>NUCLEOTIDE SEQUENCE</scope>
    <source>
        <strain evidence="1">M1</strain>
    </source>
</reference>
<dbReference type="Proteomes" id="UP000637239">
    <property type="component" value="Chromosome 7"/>
</dbReference>
<dbReference type="GeneID" id="66986419"/>
<evidence type="ECO:0000313" key="1">
    <source>
        <dbReference type="EMBL" id="BCR92061.1"/>
    </source>
</evidence>
<dbReference type="AlphaFoldDB" id="A0A7R7ZSQ2"/>
<dbReference type="RefSeq" id="XP_043140583.1">
    <property type="nucleotide sequence ID" value="XM_043283288.1"/>
</dbReference>
<gene>
    <name evidence="1" type="ORF">ACHE_70904S</name>
</gene>
<proteinExistence type="predicted"/>
<organism evidence="1 2">
    <name type="scientific">Aspergillus chevalieri</name>
    <name type="common">Eurotium chevalieri</name>
    <dbReference type="NCBI Taxonomy" id="182096"/>
    <lineage>
        <taxon>Eukaryota</taxon>
        <taxon>Fungi</taxon>
        <taxon>Dikarya</taxon>
        <taxon>Ascomycota</taxon>
        <taxon>Pezizomycotina</taxon>
        <taxon>Eurotiomycetes</taxon>
        <taxon>Eurotiomycetidae</taxon>
        <taxon>Eurotiales</taxon>
        <taxon>Aspergillaceae</taxon>
        <taxon>Aspergillus</taxon>
        <taxon>Aspergillus subgen. Aspergillus</taxon>
    </lineage>
</organism>